<protein>
    <submittedName>
        <fullName evidence="1">DUF3331 domain-containing protein</fullName>
    </submittedName>
</protein>
<dbReference type="Pfam" id="PF11811">
    <property type="entry name" value="DUF3331"/>
    <property type="match status" value="1"/>
</dbReference>
<comment type="caution">
    <text evidence="1">The sequence shown here is derived from an EMBL/GenBank/DDBJ whole genome shotgun (WGS) entry which is preliminary data.</text>
</comment>
<gene>
    <name evidence="1" type="ORF">E1N52_02430</name>
</gene>
<proteinExistence type="predicted"/>
<dbReference type="Proteomes" id="UP000295606">
    <property type="component" value="Unassembled WGS sequence"/>
</dbReference>
<evidence type="ECO:0000313" key="1">
    <source>
        <dbReference type="EMBL" id="TDG10598.1"/>
    </source>
</evidence>
<evidence type="ECO:0000313" key="2">
    <source>
        <dbReference type="Proteomes" id="UP000295606"/>
    </source>
</evidence>
<dbReference type="OrthoDB" id="9152922at2"/>
<sequence length="149" mass="16537">MLTNTNFVDPWIRTIGLLSIPEASEIVDVEPVLPAKCRRGVEANVSDWRPFVRIIDRPSAHSLTIDWRDPTRCCYREQLWVAAHARVSGRCAMSGKLIAPGDEIFRPRPTRPAPKNVGAMILASAVDACCPRASQEEWNVDACGLTALR</sequence>
<accession>A0A4R5LLD6</accession>
<organism evidence="1 2">
    <name type="scientific">Paraburkholderia guartelaensis</name>
    <dbReference type="NCBI Taxonomy" id="2546446"/>
    <lineage>
        <taxon>Bacteria</taxon>
        <taxon>Pseudomonadati</taxon>
        <taxon>Pseudomonadota</taxon>
        <taxon>Betaproteobacteria</taxon>
        <taxon>Burkholderiales</taxon>
        <taxon>Burkholderiaceae</taxon>
        <taxon>Paraburkholderia</taxon>
    </lineage>
</organism>
<reference evidence="1 2" key="1">
    <citation type="submission" date="2019-03" db="EMBL/GenBank/DDBJ databases">
        <title>Paraburkholderia sp. isolated from native Mimosa gymnas in Guartela State Park, Brazil.</title>
        <authorList>
            <person name="Paulitsch F."/>
            <person name="Hungria M."/>
            <person name="Delamuta J.R.M."/>
            <person name="Ribeiro R.A."/>
            <person name="Dall'Agnol R."/>
            <person name="Silva J.S.B."/>
        </authorList>
    </citation>
    <scope>NUCLEOTIDE SEQUENCE [LARGE SCALE GENOMIC DNA]</scope>
    <source>
        <strain evidence="1 2">CNPSo 3008</strain>
    </source>
</reference>
<dbReference type="AlphaFoldDB" id="A0A4R5LLD6"/>
<name>A0A4R5LLD6_9BURK</name>
<dbReference type="InterPro" id="IPR021769">
    <property type="entry name" value="DUF3331"/>
</dbReference>
<dbReference type="EMBL" id="SMOD01000002">
    <property type="protein sequence ID" value="TDG10598.1"/>
    <property type="molecule type" value="Genomic_DNA"/>
</dbReference>